<dbReference type="SUPFAM" id="SSF46785">
    <property type="entry name" value="Winged helix' DNA-binding domain"/>
    <property type="match status" value="1"/>
</dbReference>
<dbReference type="Proteomes" id="UP000585363">
    <property type="component" value="Unassembled WGS sequence"/>
</dbReference>
<name>A0A848MEI2_9GAMM</name>
<dbReference type="PRINTS" id="PR00598">
    <property type="entry name" value="HTHMARR"/>
</dbReference>
<evidence type="ECO:0000256" key="2">
    <source>
        <dbReference type="ARBA" id="ARBA00023125"/>
    </source>
</evidence>
<dbReference type="Pfam" id="PF01047">
    <property type="entry name" value="MarR"/>
    <property type="match status" value="1"/>
</dbReference>
<reference evidence="5 6" key="1">
    <citation type="submission" date="2020-01" db="EMBL/GenBank/DDBJ databases">
        <authorList>
            <person name="Lee S.D."/>
        </authorList>
    </citation>
    <scope>NUCLEOTIDE SEQUENCE [LARGE SCALE GENOMIC DNA]</scope>
    <source>
        <strain evidence="5 6">SAP-1</strain>
    </source>
</reference>
<dbReference type="InterPro" id="IPR000835">
    <property type="entry name" value="HTH_MarR-typ"/>
</dbReference>
<dbReference type="EMBL" id="JAADJU010000003">
    <property type="protein sequence ID" value="NMP26557.1"/>
    <property type="molecule type" value="Genomic_DNA"/>
</dbReference>
<evidence type="ECO:0000313" key="6">
    <source>
        <dbReference type="Proteomes" id="UP000585363"/>
    </source>
</evidence>
<dbReference type="PANTHER" id="PTHR42756">
    <property type="entry name" value="TRANSCRIPTIONAL REGULATOR, MARR"/>
    <property type="match status" value="1"/>
</dbReference>
<dbReference type="AlphaFoldDB" id="A0A848MEI2"/>
<protein>
    <submittedName>
        <fullName evidence="5">Winged helix DNA-binding protein</fullName>
    </submittedName>
</protein>
<keyword evidence="3" id="KW-0804">Transcription</keyword>
<dbReference type="PROSITE" id="PS50995">
    <property type="entry name" value="HTH_MARR_2"/>
    <property type="match status" value="1"/>
</dbReference>
<dbReference type="PROSITE" id="PS01117">
    <property type="entry name" value="HTH_MARR_1"/>
    <property type="match status" value="1"/>
</dbReference>
<evidence type="ECO:0000313" key="5">
    <source>
        <dbReference type="EMBL" id="NMP26557.1"/>
    </source>
</evidence>
<keyword evidence="1" id="KW-0805">Transcription regulation</keyword>
<dbReference type="SMART" id="SM00347">
    <property type="entry name" value="HTH_MARR"/>
    <property type="match status" value="1"/>
</dbReference>
<evidence type="ECO:0000256" key="1">
    <source>
        <dbReference type="ARBA" id="ARBA00023015"/>
    </source>
</evidence>
<organism evidence="5 6">
    <name type="scientific">Rouxiella aceris</name>
    <dbReference type="NCBI Taxonomy" id="2703884"/>
    <lineage>
        <taxon>Bacteria</taxon>
        <taxon>Pseudomonadati</taxon>
        <taxon>Pseudomonadota</taxon>
        <taxon>Gammaproteobacteria</taxon>
        <taxon>Enterobacterales</taxon>
        <taxon>Yersiniaceae</taxon>
        <taxon>Rouxiella</taxon>
    </lineage>
</organism>
<evidence type="ECO:0000259" key="4">
    <source>
        <dbReference type="PROSITE" id="PS50995"/>
    </source>
</evidence>
<accession>A0A848MEI2</accession>
<dbReference type="InterPro" id="IPR036390">
    <property type="entry name" value="WH_DNA-bd_sf"/>
</dbReference>
<feature type="domain" description="HTH marR-type" evidence="4">
    <location>
        <begin position="6"/>
        <end position="136"/>
    </location>
</feature>
<keyword evidence="6" id="KW-1185">Reference proteome</keyword>
<gene>
    <name evidence="5" type="ORF">GW590_06700</name>
</gene>
<dbReference type="InterPro" id="IPR023187">
    <property type="entry name" value="Tscrpt_reg_MarR-type_CS"/>
</dbReference>
<dbReference type="GO" id="GO:0003700">
    <property type="term" value="F:DNA-binding transcription factor activity"/>
    <property type="evidence" value="ECO:0007669"/>
    <property type="project" value="InterPro"/>
</dbReference>
<sequence length="139" mass="16008">MRTHLASLPFHLMRRLFQEHTAQWQKTLPELTKQQYSVLCAVADRPDIEQADLIDVAISTKATLAEMLMRMEKRGLLVRKPGIHDRRRRFISLTGAGEEALNRGRPAANEVDSKFLNRLSAEEQQILVQLLQKMVMKSE</sequence>
<reference evidence="5 6" key="2">
    <citation type="submission" date="2020-06" db="EMBL/GenBank/DDBJ databases">
        <title>Polyphasic characterization of a Rahnella strain isolated from tree sap.</title>
        <authorList>
            <person name="Kim I.S."/>
        </authorList>
    </citation>
    <scope>NUCLEOTIDE SEQUENCE [LARGE SCALE GENOMIC DNA]</scope>
    <source>
        <strain evidence="5 6">SAP-1</strain>
    </source>
</reference>
<proteinExistence type="predicted"/>
<dbReference type="PANTHER" id="PTHR42756:SF1">
    <property type="entry name" value="TRANSCRIPTIONAL REPRESSOR OF EMRAB OPERON"/>
    <property type="match status" value="1"/>
</dbReference>
<dbReference type="InterPro" id="IPR036388">
    <property type="entry name" value="WH-like_DNA-bd_sf"/>
</dbReference>
<keyword evidence="2 5" id="KW-0238">DNA-binding</keyword>
<dbReference type="RefSeq" id="WP_169402258.1">
    <property type="nucleotide sequence ID" value="NZ_JAADJU010000003.1"/>
</dbReference>
<evidence type="ECO:0000256" key="3">
    <source>
        <dbReference type="ARBA" id="ARBA00023163"/>
    </source>
</evidence>
<dbReference type="GO" id="GO:0003677">
    <property type="term" value="F:DNA binding"/>
    <property type="evidence" value="ECO:0007669"/>
    <property type="project" value="UniProtKB-KW"/>
</dbReference>
<dbReference type="Gene3D" id="1.10.10.10">
    <property type="entry name" value="Winged helix-like DNA-binding domain superfamily/Winged helix DNA-binding domain"/>
    <property type="match status" value="1"/>
</dbReference>
<comment type="caution">
    <text evidence="5">The sequence shown here is derived from an EMBL/GenBank/DDBJ whole genome shotgun (WGS) entry which is preliminary data.</text>
</comment>